<dbReference type="Proteomes" id="UP000560658">
    <property type="component" value="Unassembled WGS sequence"/>
</dbReference>
<keyword evidence="6" id="KW-1185">Reference proteome</keyword>
<dbReference type="EMBL" id="JACIER010000027">
    <property type="protein sequence ID" value="MBB4046289.1"/>
    <property type="molecule type" value="Genomic_DNA"/>
</dbReference>
<evidence type="ECO:0000313" key="5">
    <source>
        <dbReference type="EMBL" id="MBB4046289.1"/>
    </source>
</evidence>
<comment type="caution">
    <text evidence="5">The sequence shown here is derived from an EMBL/GenBank/DDBJ whole genome shotgun (WGS) entry which is preliminary data.</text>
</comment>
<dbReference type="GO" id="GO:0043565">
    <property type="term" value="F:sequence-specific DNA binding"/>
    <property type="evidence" value="ECO:0007669"/>
    <property type="project" value="InterPro"/>
</dbReference>
<evidence type="ECO:0000259" key="4">
    <source>
        <dbReference type="PROSITE" id="PS01124"/>
    </source>
</evidence>
<dbReference type="Gene3D" id="1.10.10.60">
    <property type="entry name" value="Homeodomain-like"/>
    <property type="match status" value="2"/>
</dbReference>
<dbReference type="SMART" id="SM00342">
    <property type="entry name" value="HTH_ARAC"/>
    <property type="match status" value="1"/>
</dbReference>
<sequence length="299" mass="34539">MGEIIQFNTIKEYNHSLGLETLHPLVSVVDFSKIKSIKHVRANFGFYAIVLKETVCGSLTYGHNVYDYDEGTLVFIGPGQVSGVDDGGETLNPKGYAIAFHPDLLHGTLLSKRMDDYTFFSYAVREALHTSERERETFMNCLHEIEKELEHAIDKHSKLIITSNLEVLLNHCMRFYDRQFITREPQNKDVIGRFEQVLKHYFDSDTPQRIGTPTVQYCAEKLNLSANYLGDLIKKATGKSPQEHIQLTLIDRIKEKLYIPEKTINEIAYELGFSYPYHLSRMFKRIVGCTPKEYRNLYL</sequence>
<dbReference type="SUPFAM" id="SSF46689">
    <property type="entry name" value="Homeodomain-like"/>
    <property type="match status" value="1"/>
</dbReference>
<dbReference type="InterPro" id="IPR009057">
    <property type="entry name" value="Homeodomain-like_sf"/>
</dbReference>
<gene>
    <name evidence="5" type="ORF">GGR06_004123</name>
</gene>
<dbReference type="PANTHER" id="PTHR43280">
    <property type="entry name" value="ARAC-FAMILY TRANSCRIPTIONAL REGULATOR"/>
    <property type="match status" value="1"/>
</dbReference>
<accession>A0A840D660</accession>
<keyword evidence="2" id="KW-0238">DNA-binding</keyword>
<evidence type="ECO:0000256" key="2">
    <source>
        <dbReference type="ARBA" id="ARBA00023125"/>
    </source>
</evidence>
<proteinExistence type="predicted"/>
<name>A0A840D660_9BACE</name>
<evidence type="ECO:0000313" key="6">
    <source>
        <dbReference type="Proteomes" id="UP000560658"/>
    </source>
</evidence>
<feature type="domain" description="HTH araC/xylS-type" evidence="4">
    <location>
        <begin position="196"/>
        <end position="297"/>
    </location>
</feature>
<dbReference type="Pfam" id="PF12833">
    <property type="entry name" value="HTH_18"/>
    <property type="match status" value="1"/>
</dbReference>
<keyword evidence="3" id="KW-0804">Transcription</keyword>
<dbReference type="AlphaFoldDB" id="A0A840D660"/>
<dbReference type="PROSITE" id="PS01124">
    <property type="entry name" value="HTH_ARAC_FAMILY_2"/>
    <property type="match status" value="1"/>
</dbReference>
<evidence type="ECO:0000256" key="3">
    <source>
        <dbReference type="ARBA" id="ARBA00023163"/>
    </source>
</evidence>
<dbReference type="RefSeq" id="WP_044165451.1">
    <property type="nucleotide sequence ID" value="NZ_JACIER010000027.1"/>
</dbReference>
<evidence type="ECO:0000256" key="1">
    <source>
        <dbReference type="ARBA" id="ARBA00023015"/>
    </source>
</evidence>
<keyword evidence="1" id="KW-0805">Transcription regulation</keyword>
<protein>
    <submittedName>
        <fullName evidence="5">AraC-like DNA-binding protein</fullName>
    </submittedName>
</protein>
<dbReference type="GO" id="GO:0003700">
    <property type="term" value="F:DNA-binding transcription factor activity"/>
    <property type="evidence" value="ECO:0007669"/>
    <property type="project" value="InterPro"/>
</dbReference>
<reference evidence="5" key="1">
    <citation type="submission" date="2020-08" db="EMBL/GenBank/DDBJ databases">
        <title>Genomic Encyclopedia of Type Strains, Phase IV (KMG-IV): sequencing the most valuable type-strain genomes for metagenomic binning, comparative biology and taxonomic classification.</title>
        <authorList>
            <person name="Goeker M."/>
        </authorList>
    </citation>
    <scope>NUCLEOTIDE SEQUENCE [LARGE SCALE GENOMIC DNA]</scope>
    <source>
        <strain evidence="5">DSM 105720</strain>
    </source>
</reference>
<organism evidence="5 6">
    <name type="scientific">Bacteroides reticulotermitis</name>
    <dbReference type="NCBI Taxonomy" id="1133319"/>
    <lineage>
        <taxon>Bacteria</taxon>
        <taxon>Pseudomonadati</taxon>
        <taxon>Bacteroidota</taxon>
        <taxon>Bacteroidia</taxon>
        <taxon>Bacteroidales</taxon>
        <taxon>Bacteroidaceae</taxon>
        <taxon>Bacteroides</taxon>
    </lineage>
</organism>
<dbReference type="InterPro" id="IPR018060">
    <property type="entry name" value="HTH_AraC"/>
</dbReference>
<dbReference type="PANTHER" id="PTHR43280:SF32">
    <property type="entry name" value="TRANSCRIPTIONAL REGULATORY PROTEIN"/>
    <property type="match status" value="1"/>
</dbReference>